<evidence type="ECO:0000256" key="1">
    <source>
        <dbReference type="SAM" id="MobiDB-lite"/>
    </source>
</evidence>
<protein>
    <submittedName>
        <fullName evidence="2">Uncharacterized protein</fullName>
    </submittedName>
</protein>
<feature type="region of interest" description="Disordered" evidence="1">
    <location>
        <begin position="1"/>
        <end position="33"/>
    </location>
</feature>
<proteinExistence type="predicted"/>
<gene>
    <name evidence="2" type="ORF">AMAG_13732</name>
</gene>
<feature type="compositionally biased region" description="Low complexity" evidence="1">
    <location>
        <begin position="58"/>
        <end position="79"/>
    </location>
</feature>
<keyword evidence="3" id="KW-1185">Reference proteome</keyword>
<organism evidence="2 3">
    <name type="scientific">Allomyces macrogynus (strain ATCC 38327)</name>
    <name type="common">Allomyces javanicus var. macrogynus</name>
    <dbReference type="NCBI Taxonomy" id="578462"/>
    <lineage>
        <taxon>Eukaryota</taxon>
        <taxon>Fungi</taxon>
        <taxon>Fungi incertae sedis</taxon>
        <taxon>Blastocladiomycota</taxon>
        <taxon>Blastocladiomycetes</taxon>
        <taxon>Blastocladiales</taxon>
        <taxon>Blastocladiaceae</taxon>
        <taxon>Allomyces</taxon>
    </lineage>
</organism>
<feature type="compositionally biased region" description="Polar residues" evidence="1">
    <location>
        <begin position="7"/>
        <end position="28"/>
    </location>
</feature>
<feature type="region of interest" description="Disordered" evidence="1">
    <location>
        <begin position="45"/>
        <end position="106"/>
    </location>
</feature>
<dbReference type="VEuPathDB" id="FungiDB:AMAG_13732"/>
<reference evidence="3" key="2">
    <citation type="submission" date="2009-11" db="EMBL/GenBank/DDBJ databases">
        <title>The Genome Sequence of Allomyces macrogynus strain ATCC 38327.</title>
        <authorList>
            <consortium name="The Broad Institute Genome Sequencing Platform"/>
            <person name="Russ C."/>
            <person name="Cuomo C."/>
            <person name="Shea T."/>
            <person name="Young S.K."/>
            <person name="Zeng Q."/>
            <person name="Koehrsen M."/>
            <person name="Haas B."/>
            <person name="Borodovsky M."/>
            <person name="Guigo R."/>
            <person name="Alvarado L."/>
            <person name="Berlin A."/>
            <person name="Borenstein D."/>
            <person name="Chen Z."/>
            <person name="Engels R."/>
            <person name="Freedman E."/>
            <person name="Gellesch M."/>
            <person name="Goldberg J."/>
            <person name="Griggs A."/>
            <person name="Gujja S."/>
            <person name="Heiman D."/>
            <person name="Hepburn T."/>
            <person name="Howarth C."/>
            <person name="Jen D."/>
            <person name="Larson L."/>
            <person name="Lewis B."/>
            <person name="Mehta T."/>
            <person name="Park D."/>
            <person name="Pearson M."/>
            <person name="Roberts A."/>
            <person name="Saif S."/>
            <person name="Shenoy N."/>
            <person name="Sisk P."/>
            <person name="Stolte C."/>
            <person name="Sykes S."/>
            <person name="Walk T."/>
            <person name="White J."/>
            <person name="Yandava C."/>
            <person name="Burger G."/>
            <person name="Gray M.W."/>
            <person name="Holland P.W.H."/>
            <person name="King N."/>
            <person name="Lang F.B.F."/>
            <person name="Roger A.J."/>
            <person name="Ruiz-Trillo I."/>
            <person name="Lander E."/>
            <person name="Nusbaum C."/>
        </authorList>
    </citation>
    <scope>NUCLEOTIDE SEQUENCE [LARGE SCALE GENOMIC DNA]</scope>
    <source>
        <strain evidence="3">ATCC 38327</strain>
    </source>
</reference>
<accession>A0A0L0T3T1</accession>
<dbReference type="EMBL" id="GG745360">
    <property type="protein sequence ID" value="KNE69365.1"/>
    <property type="molecule type" value="Genomic_DNA"/>
</dbReference>
<dbReference type="AlphaFoldDB" id="A0A0L0T3T1"/>
<sequence>MSPSSPPAQVSDTDPTAAGGSNSGTSPPNKAVNFAKLAMQRAYAPTPTAPAGMPSTNSAATLPSIASSAPSSTHSIESAPEVGIDKPSSESTLKTTHSVVMNAPGSMPAPILPATARAHLSLAEFMRHDRHPRRQRKNFVMLQRIQETYVPAAKLAPVKQVRKDGGYTGD</sequence>
<feature type="compositionally biased region" description="Polar residues" evidence="1">
    <location>
        <begin position="89"/>
        <end position="99"/>
    </location>
</feature>
<evidence type="ECO:0000313" key="3">
    <source>
        <dbReference type="Proteomes" id="UP000054350"/>
    </source>
</evidence>
<evidence type="ECO:0000313" key="2">
    <source>
        <dbReference type="EMBL" id="KNE69365.1"/>
    </source>
</evidence>
<reference evidence="2 3" key="1">
    <citation type="submission" date="2009-11" db="EMBL/GenBank/DDBJ databases">
        <title>Annotation of Allomyces macrogynus ATCC 38327.</title>
        <authorList>
            <consortium name="The Broad Institute Genome Sequencing Platform"/>
            <person name="Russ C."/>
            <person name="Cuomo C."/>
            <person name="Burger G."/>
            <person name="Gray M.W."/>
            <person name="Holland P.W.H."/>
            <person name="King N."/>
            <person name="Lang F.B.F."/>
            <person name="Roger A.J."/>
            <person name="Ruiz-Trillo I."/>
            <person name="Young S.K."/>
            <person name="Zeng Q."/>
            <person name="Gargeya S."/>
            <person name="Fitzgerald M."/>
            <person name="Haas B."/>
            <person name="Abouelleil A."/>
            <person name="Alvarado L."/>
            <person name="Arachchi H.M."/>
            <person name="Berlin A."/>
            <person name="Chapman S.B."/>
            <person name="Gearin G."/>
            <person name="Goldberg J."/>
            <person name="Griggs A."/>
            <person name="Gujja S."/>
            <person name="Hansen M."/>
            <person name="Heiman D."/>
            <person name="Howarth C."/>
            <person name="Larimer J."/>
            <person name="Lui A."/>
            <person name="MacDonald P.J.P."/>
            <person name="McCowen C."/>
            <person name="Montmayeur A."/>
            <person name="Murphy C."/>
            <person name="Neiman D."/>
            <person name="Pearson M."/>
            <person name="Priest M."/>
            <person name="Roberts A."/>
            <person name="Saif S."/>
            <person name="Shea T."/>
            <person name="Sisk P."/>
            <person name="Stolte C."/>
            <person name="Sykes S."/>
            <person name="Wortman J."/>
            <person name="Nusbaum C."/>
            <person name="Birren B."/>
        </authorList>
    </citation>
    <scope>NUCLEOTIDE SEQUENCE [LARGE SCALE GENOMIC DNA]</scope>
    <source>
        <strain evidence="2 3">ATCC 38327</strain>
    </source>
</reference>
<name>A0A0L0T3T1_ALLM3</name>
<dbReference type="Proteomes" id="UP000054350">
    <property type="component" value="Unassembled WGS sequence"/>
</dbReference>